<organism evidence="1 2">
    <name type="scientific">Parasponia andersonii</name>
    <name type="common">Sponia andersonii</name>
    <dbReference type="NCBI Taxonomy" id="3476"/>
    <lineage>
        <taxon>Eukaryota</taxon>
        <taxon>Viridiplantae</taxon>
        <taxon>Streptophyta</taxon>
        <taxon>Embryophyta</taxon>
        <taxon>Tracheophyta</taxon>
        <taxon>Spermatophyta</taxon>
        <taxon>Magnoliopsida</taxon>
        <taxon>eudicotyledons</taxon>
        <taxon>Gunneridae</taxon>
        <taxon>Pentapetalae</taxon>
        <taxon>rosids</taxon>
        <taxon>fabids</taxon>
        <taxon>Rosales</taxon>
        <taxon>Cannabaceae</taxon>
        <taxon>Parasponia</taxon>
    </lineage>
</organism>
<dbReference type="EMBL" id="JXTB01000069">
    <property type="protein sequence ID" value="PON67740.1"/>
    <property type="molecule type" value="Genomic_DNA"/>
</dbReference>
<sequence length="82" mass="9347">MDFRIWVSMVPKRRGIMGVEVRPISKSGFRGVSDYKLYSRRIFFQALHGQRLVEGTLKIEKPTVLKVGSAPKIWTLPSVGKD</sequence>
<dbReference type="Proteomes" id="UP000237105">
    <property type="component" value="Unassembled WGS sequence"/>
</dbReference>
<dbReference type="OrthoDB" id="10483505at2759"/>
<keyword evidence="2" id="KW-1185">Reference proteome</keyword>
<protein>
    <submittedName>
        <fullName evidence="1">Uncharacterized protein</fullName>
    </submittedName>
</protein>
<name>A0A2P5D374_PARAD</name>
<reference evidence="2" key="1">
    <citation type="submission" date="2016-06" db="EMBL/GenBank/DDBJ databases">
        <title>Parallel loss of symbiosis genes in relatives of nitrogen-fixing non-legume Parasponia.</title>
        <authorList>
            <person name="Van Velzen R."/>
            <person name="Holmer R."/>
            <person name="Bu F."/>
            <person name="Rutten L."/>
            <person name="Van Zeijl A."/>
            <person name="Liu W."/>
            <person name="Santuari L."/>
            <person name="Cao Q."/>
            <person name="Sharma T."/>
            <person name="Shen D."/>
            <person name="Roswanjaya Y."/>
            <person name="Wardhani T."/>
            <person name="Kalhor M.S."/>
            <person name="Jansen J."/>
            <person name="Van den Hoogen J."/>
            <person name="Gungor B."/>
            <person name="Hartog M."/>
            <person name="Hontelez J."/>
            <person name="Verver J."/>
            <person name="Yang W.-C."/>
            <person name="Schijlen E."/>
            <person name="Repin R."/>
            <person name="Schilthuizen M."/>
            <person name="Schranz E."/>
            <person name="Heidstra R."/>
            <person name="Miyata K."/>
            <person name="Fedorova E."/>
            <person name="Kohlen W."/>
            <person name="Bisseling T."/>
            <person name="Smit S."/>
            <person name="Geurts R."/>
        </authorList>
    </citation>
    <scope>NUCLEOTIDE SEQUENCE [LARGE SCALE GENOMIC DNA]</scope>
    <source>
        <strain evidence="2">cv. WU1-14</strain>
    </source>
</reference>
<evidence type="ECO:0000313" key="2">
    <source>
        <dbReference type="Proteomes" id="UP000237105"/>
    </source>
</evidence>
<proteinExistence type="predicted"/>
<accession>A0A2P5D374</accession>
<gene>
    <name evidence="1" type="ORF">PanWU01x14_101640</name>
</gene>
<evidence type="ECO:0000313" key="1">
    <source>
        <dbReference type="EMBL" id="PON67740.1"/>
    </source>
</evidence>
<comment type="caution">
    <text evidence="1">The sequence shown here is derived from an EMBL/GenBank/DDBJ whole genome shotgun (WGS) entry which is preliminary data.</text>
</comment>
<dbReference type="AlphaFoldDB" id="A0A2P5D374"/>